<name>A0A1H0R2C2_9PSED</name>
<dbReference type="InterPro" id="IPR006379">
    <property type="entry name" value="HAD-SF_hydro_IIB"/>
</dbReference>
<dbReference type="GO" id="GO:0004805">
    <property type="term" value="F:trehalose-phosphatase activity"/>
    <property type="evidence" value="ECO:0007669"/>
    <property type="project" value="UniProtKB-EC"/>
</dbReference>
<keyword evidence="6" id="KW-1185">Reference proteome</keyword>
<comment type="pathway">
    <text evidence="1 4">Glycan biosynthesis; trehalose biosynthesis.</text>
</comment>
<comment type="function">
    <text evidence="4">Removes the phosphate from trehalose 6-phosphate to produce free trehalose.</text>
</comment>
<evidence type="ECO:0000256" key="4">
    <source>
        <dbReference type="RuleBase" id="RU361117"/>
    </source>
</evidence>
<evidence type="ECO:0000256" key="3">
    <source>
        <dbReference type="ARBA" id="ARBA00022801"/>
    </source>
</evidence>
<dbReference type="UniPathway" id="UPA00299"/>
<dbReference type="GO" id="GO:0000287">
    <property type="term" value="F:magnesium ion binding"/>
    <property type="evidence" value="ECO:0007669"/>
    <property type="project" value="UniProtKB-ARBA"/>
</dbReference>
<reference evidence="6" key="1">
    <citation type="submission" date="2016-10" db="EMBL/GenBank/DDBJ databases">
        <authorList>
            <person name="Varghese N."/>
            <person name="Submissions S."/>
        </authorList>
    </citation>
    <scope>NUCLEOTIDE SEQUENCE [LARGE SCALE GENOMIC DNA]</scope>
    <source>
        <strain evidence="6">JCM 21621</strain>
    </source>
</reference>
<accession>A0A1H0R2C2</accession>
<dbReference type="Pfam" id="PF02358">
    <property type="entry name" value="Trehalose_PPase"/>
    <property type="match status" value="1"/>
</dbReference>
<dbReference type="Proteomes" id="UP000242957">
    <property type="component" value="Unassembled WGS sequence"/>
</dbReference>
<comment type="catalytic activity">
    <reaction evidence="4">
        <text>alpha,alpha-trehalose 6-phosphate + H2O = alpha,alpha-trehalose + phosphate</text>
        <dbReference type="Rhea" id="RHEA:23420"/>
        <dbReference type="ChEBI" id="CHEBI:15377"/>
        <dbReference type="ChEBI" id="CHEBI:16551"/>
        <dbReference type="ChEBI" id="CHEBI:43474"/>
        <dbReference type="ChEBI" id="CHEBI:58429"/>
        <dbReference type="EC" id="3.1.3.12"/>
    </reaction>
</comment>
<dbReference type="OrthoDB" id="9814913at2"/>
<dbReference type="GO" id="GO:0005992">
    <property type="term" value="P:trehalose biosynthetic process"/>
    <property type="evidence" value="ECO:0007669"/>
    <property type="project" value="UniProtKB-UniPathway"/>
</dbReference>
<keyword evidence="3 4" id="KW-0378">Hydrolase</keyword>
<dbReference type="InterPro" id="IPR003337">
    <property type="entry name" value="Trehalose_PPase"/>
</dbReference>
<evidence type="ECO:0000313" key="6">
    <source>
        <dbReference type="Proteomes" id="UP000242957"/>
    </source>
</evidence>
<dbReference type="NCBIfam" id="TIGR01484">
    <property type="entry name" value="HAD-SF-IIB"/>
    <property type="match status" value="1"/>
</dbReference>
<comment type="similarity">
    <text evidence="2 4">Belongs to the trehalose phosphatase family.</text>
</comment>
<evidence type="ECO:0000256" key="1">
    <source>
        <dbReference type="ARBA" id="ARBA00005199"/>
    </source>
</evidence>
<dbReference type="PANTHER" id="PTHR43768">
    <property type="entry name" value="TREHALOSE 6-PHOSPHATE PHOSPHATASE"/>
    <property type="match status" value="1"/>
</dbReference>
<protein>
    <recommendedName>
        <fullName evidence="4">Trehalose 6-phosphate phosphatase</fullName>
        <ecNumber evidence="4">3.1.3.12</ecNumber>
    </recommendedName>
</protein>
<keyword evidence="4" id="KW-0460">Magnesium</keyword>
<dbReference type="InterPro" id="IPR023214">
    <property type="entry name" value="HAD_sf"/>
</dbReference>
<dbReference type="EMBL" id="FNIJ01000026">
    <property type="protein sequence ID" value="SDP23289.1"/>
    <property type="molecule type" value="Genomic_DNA"/>
</dbReference>
<proteinExistence type="inferred from homology"/>
<gene>
    <name evidence="5" type="ORF">SAMN05216193_12610</name>
</gene>
<keyword evidence="4" id="KW-0479">Metal-binding</keyword>
<dbReference type="NCBIfam" id="TIGR00685">
    <property type="entry name" value="T6PP"/>
    <property type="match status" value="1"/>
</dbReference>
<comment type="cofactor">
    <cofactor evidence="4">
        <name>Mg(2+)</name>
        <dbReference type="ChEBI" id="CHEBI:18420"/>
    </cofactor>
</comment>
<sequence>MRSSIAQGQVDTATALRCDASASALLEDWLSEHSQACALFLDVDGTLLDIADTPDAVQVPRELSAALEILHQRLGGALALVSGRPVDDLDRLFSPLLLPACGCHGAHWRARADAMLREETEAVIDAALRGRLHALARAHPGVLTEDKGSSFALHYRAAPDAGDSLAAALGSLLGEPGNAGLHLLPGKMVFEVIAHGCDKALAIRRFLGITPFAGRRPLFIGDDLTDEPAVALMPAIGGLGLSVGRLLPGARAAFADAAAVRSALIHLAGGMAR</sequence>
<dbReference type="Gene3D" id="3.40.50.1000">
    <property type="entry name" value="HAD superfamily/HAD-like"/>
    <property type="match status" value="1"/>
</dbReference>
<dbReference type="InterPro" id="IPR036412">
    <property type="entry name" value="HAD-like_sf"/>
</dbReference>
<dbReference type="AlphaFoldDB" id="A0A1H0R2C2"/>
<evidence type="ECO:0000313" key="5">
    <source>
        <dbReference type="EMBL" id="SDP23289.1"/>
    </source>
</evidence>
<dbReference type="InterPro" id="IPR044651">
    <property type="entry name" value="OTSB-like"/>
</dbReference>
<dbReference type="SUPFAM" id="SSF56784">
    <property type="entry name" value="HAD-like"/>
    <property type="match status" value="1"/>
</dbReference>
<dbReference type="RefSeq" id="WP_084315190.1">
    <property type="nucleotide sequence ID" value="NZ_FNIJ01000026.1"/>
</dbReference>
<organism evidence="5 6">
    <name type="scientific">Pseudomonas jinjuensis</name>
    <dbReference type="NCBI Taxonomy" id="198616"/>
    <lineage>
        <taxon>Bacteria</taxon>
        <taxon>Pseudomonadati</taxon>
        <taxon>Pseudomonadota</taxon>
        <taxon>Gammaproteobacteria</taxon>
        <taxon>Pseudomonadales</taxon>
        <taxon>Pseudomonadaceae</taxon>
        <taxon>Pseudomonas</taxon>
    </lineage>
</organism>
<dbReference type="EC" id="3.1.3.12" evidence="4"/>
<dbReference type="Gene3D" id="3.30.70.1020">
    <property type="entry name" value="Trehalose-6-phosphate phosphatase related protein, domain 2"/>
    <property type="match status" value="1"/>
</dbReference>
<dbReference type="PANTHER" id="PTHR43768:SF3">
    <property type="entry name" value="TREHALOSE 6-PHOSPHATE PHOSPHATASE"/>
    <property type="match status" value="1"/>
</dbReference>
<dbReference type="STRING" id="198616.SAMN05216193_12610"/>
<evidence type="ECO:0000256" key="2">
    <source>
        <dbReference type="ARBA" id="ARBA00008770"/>
    </source>
</evidence>